<dbReference type="KEGG" id="sasa:106611397"/>
<name>A0A1S3SRS5_SALSA</name>
<dbReference type="RefSeq" id="XP_014067042.1">
    <property type="nucleotide sequence ID" value="XM_014211567.2"/>
</dbReference>
<accession>A0A1S3SRS5</accession>
<protein>
    <submittedName>
        <fullName evidence="3">Uncharacterized protein</fullName>
    </submittedName>
</protein>
<gene>
    <name evidence="3" type="primary">LOC106611397</name>
</gene>
<organism evidence="2 3">
    <name type="scientific">Salmo salar</name>
    <name type="common">Atlantic salmon</name>
    <dbReference type="NCBI Taxonomy" id="8030"/>
    <lineage>
        <taxon>Eukaryota</taxon>
        <taxon>Metazoa</taxon>
        <taxon>Chordata</taxon>
        <taxon>Craniata</taxon>
        <taxon>Vertebrata</taxon>
        <taxon>Euteleostomi</taxon>
        <taxon>Actinopterygii</taxon>
        <taxon>Neopterygii</taxon>
        <taxon>Teleostei</taxon>
        <taxon>Protacanthopterygii</taxon>
        <taxon>Salmoniformes</taxon>
        <taxon>Salmonidae</taxon>
        <taxon>Salmoninae</taxon>
        <taxon>Salmo</taxon>
    </lineage>
</organism>
<sequence length="233" mass="26722">MRRVVLLFLLSLWPGGKVDAINADVLAHVVQEMRRYGLENHQYAMAVLLTQQQCTQNGAIFDVGVQPQVVQNTLQHYSVYIGDRLIAAIPDTFHAEYLLLGHDKTNPSKMQTLLTAAKPNDCIVFFSTYSPCLERCNFPDGATSILPFMTVFNGWNANRKAFVFSSVWDPTNYHPEVTKPTKQQVFDSFRRIDGYLPLYRCVRFKENNKWVNRCYRCITANTNAETNDCLYGY</sequence>
<dbReference type="AlphaFoldDB" id="A0A1S3SRS5"/>
<dbReference type="Proteomes" id="UP001652741">
    <property type="component" value="Chromosome ssa09"/>
</dbReference>
<dbReference type="GeneID" id="106611397"/>
<reference evidence="3" key="1">
    <citation type="submission" date="2025-08" db="UniProtKB">
        <authorList>
            <consortium name="RefSeq"/>
        </authorList>
    </citation>
    <scope>IDENTIFICATION</scope>
</reference>
<dbReference type="OrthoDB" id="8554583at2759"/>
<dbReference type="PaxDb" id="8030-ENSSSAP00000007990"/>
<keyword evidence="2" id="KW-1185">Reference proteome</keyword>
<dbReference type="InterPro" id="IPR040958">
    <property type="entry name" value="SNAD1"/>
</dbReference>
<evidence type="ECO:0000313" key="3">
    <source>
        <dbReference type="RefSeq" id="XP_014067042.1"/>
    </source>
</evidence>
<dbReference type="Pfam" id="PF18744">
    <property type="entry name" value="SNAD1"/>
    <property type="match status" value="1"/>
</dbReference>
<feature type="chain" id="PRO_5010284639" evidence="1">
    <location>
        <begin position="21"/>
        <end position="233"/>
    </location>
</feature>
<proteinExistence type="predicted"/>
<feature type="signal peptide" evidence="1">
    <location>
        <begin position="1"/>
        <end position="20"/>
    </location>
</feature>
<evidence type="ECO:0000256" key="1">
    <source>
        <dbReference type="SAM" id="SignalP"/>
    </source>
</evidence>
<evidence type="ECO:0000313" key="2">
    <source>
        <dbReference type="Proteomes" id="UP001652741"/>
    </source>
</evidence>
<keyword evidence="1" id="KW-0732">Signal</keyword>